<dbReference type="Gene3D" id="1.10.287.70">
    <property type="match status" value="1"/>
</dbReference>
<feature type="domain" description="Guanylate cyclase" evidence="4">
    <location>
        <begin position="1113"/>
        <end position="1146"/>
    </location>
</feature>
<dbReference type="PROSITE" id="PS50125">
    <property type="entry name" value="GUANYLATE_CYCLASE_2"/>
    <property type="match status" value="1"/>
</dbReference>
<keyword evidence="6" id="KW-1185">Reference proteome</keyword>
<name>A0A8J5X9X8_DIALT</name>
<feature type="region of interest" description="Disordered" evidence="2">
    <location>
        <begin position="582"/>
        <end position="621"/>
    </location>
</feature>
<dbReference type="Proteomes" id="UP000751190">
    <property type="component" value="Unassembled WGS sequence"/>
</dbReference>
<dbReference type="SUPFAM" id="SSF55073">
    <property type="entry name" value="Nucleotide cyclase"/>
    <property type="match status" value="1"/>
</dbReference>
<evidence type="ECO:0000313" key="5">
    <source>
        <dbReference type="EMBL" id="KAG8459255.1"/>
    </source>
</evidence>
<feature type="compositionally biased region" description="Basic and acidic residues" evidence="2">
    <location>
        <begin position="694"/>
        <end position="711"/>
    </location>
</feature>
<feature type="compositionally biased region" description="Low complexity" evidence="2">
    <location>
        <begin position="808"/>
        <end position="824"/>
    </location>
</feature>
<evidence type="ECO:0000256" key="2">
    <source>
        <dbReference type="SAM" id="MobiDB-lite"/>
    </source>
</evidence>
<feature type="region of interest" description="Disordered" evidence="2">
    <location>
        <begin position="837"/>
        <end position="867"/>
    </location>
</feature>
<feature type="region of interest" description="Disordered" evidence="2">
    <location>
        <begin position="991"/>
        <end position="1049"/>
    </location>
</feature>
<evidence type="ECO:0000259" key="4">
    <source>
        <dbReference type="PROSITE" id="PS50125"/>
    </source>
</evidence>
<dbReference type="GO" id="GO:0009190">
    <property type="term" value="P:cyclic nucleotide biosynthetic process"/>
    <property type="evidence" value="ECO:0007669"/>
    <property type="project" value="InterPro"/>
</dbReference>
<feature type="transmembrane region" description="Helical" evidence="3">
    <location>
        <begin position="405"/>
        <end position="424"/>
    </location>
</feature>
<feature type="region of interest" description="Disordered" evidence="2">
    <location>
        <begin position="888"/>
        <end position="969"/>
    </location>
</feature>
<dbReference type="PANTHER" id="PTHR43336">
    <property type="entry name" value="OXYGEN SENSOR HISTIDINE KINASE RESPONSE REGULATOR DEVS/DOSS"/>
    <property type="match status" value="1"/>
</dbReference>
<dbReference type="Gene3D" id="3.30.70.1230">
    <property type="entry name" value="Nucleotide cyclase"/>
    <property type="match status" value="2"/>
</dbReference>
<dbReference type="InterPro" id="IPR001054">
    <property type="entry name" value="A/G_cyclase"/>
</dbReference>
<keyword evidence="3" id="KW-0812">Transmembrane</keyword>
<evidence type="ECO:0000256" key="1">
    <source>
        <dbReference type="SAM" id="Coils"/>
    </source>
</evidence>
<keyword evidence="1" id="KW-0175">Coiled coil</keyword>
<proteinExistence type="predicted"/>
<dbReference type="GO" id="GO:0035556">
    <property type="term" value="P:intracellular signal transduction"/>
    <property type="evidence" value="ECO:0007669"/>
    <property type="project" value="InterPro"/>
</dbReference>
<gene>
    <name evidence="5" type="ORF">KFE25_014100</name>
</gene>
<dbReference type="CDD" id="cd07302">
    <property type="entry name" value="CHD"/>
    <property type="match status" value="1"/>
</dbReference>
<evidence type="ECO:0000256" key="3">
    <source>
        <dbReference type="SAM" id="Phobius"/>
    </source>
</evidence>
<feature type="compositionally biased region" description="Low complexity" evidence="2">
    <location>
        <begin position="852"/>
        <end position="863"/>
    </location>
</feature>
<feature type="compositionally biased region" description="Basic and acidic residues" evidence="2">
    <location>
        <begin position="582"/>
        <end position="592"/>
    </location>
</feature>
<feature type="coiled-coil region" evidence="1">
    <location>
        <begin position="1247"/>
        <end position="1274"/>
    </location>
</feature>
<sequence>MRVGPHEPPAEAAAAAGIVRPSHQRRSDLQLDLPASEDASAELEDERSFYSDEWDDYDDEDEVTWNGYFQWHTNAFLEGALVTIVMVCATLFAMYANDVRLALYSRPDDDAFAALHAVCFAVCGLELLLNTWAKPGFTFSLFWWLDLVGTLSLTLDIPQIYRPIARSAAPDAAHDERSATSTADERAGASVLASVRAVRVARAIRALRLVRVGRLVRLLRKGAQLARGLAQPGKRRQAVPDWVPNPTELKSRLSGAQAPRARVAAASQAGQILSEKITKQTVAGVLLFVLVYPLLNVRVERHRLDHELHVARDALALVAGAGGARADAATLAVLAERLRSFWNVIRLDLPGLVINEAARFAALRPGEETDVVRVHVTAGDGAAARAWSAEVTFDVSADSRLRARFSMAITTFVALMLGTSVFVFKRVSNTYCIQPIESIMQMVRDFSANPLAKMRAGAGAGGWAARGVHQDTSNLVQSIGKIASLLQIGFGEAGAAIIGANLAQGGEINPMSAGRRMVGLFGFVVIFSFGDTTEALREGVMLYVNRVAAIVHACVHEFAGAINKNIGEAFLMVWPLEHHTEKRQQLDRRRASADPLQGDARQHSPGPRPPSPSKASPFRGARGFSTARFSTARFSTARFSTARGCSCADGGAAGGPWAERRGSGHSSVAGGRAGRVADGRRGSGDTHSSGMGDQSERSTWERRASAGRESRGGLAAGRVAVAPYGAFGRAQALGGSIKGTSSLFARGAARKRRGAPPAVTQLADPLELSQRPPAFIRAGSRATVQQPTSPPLPLSEKPDMPQRWAMQAGSSEPSASAPARPPLSAASLSCQLPLAAGGSPPLLSDEPDVPQRRTSFSRGSSRGNVLHAATPPLLADPLELSQRAPAFTRAGSRTTVQQPLAAPLPLSDEPDIPQRPAFSRCASQPRVAGAFPPLPADGGVGGARDVGRCSSRASDHAADEPPHWWPPPARPIGFSRDASSFARSRFGDARAGDAGDAGGAGASNAHGSAPPAIDVADCRSTPESSPAESPRQAVRVAKRLTRPPSLGSRAEAAEVPYAPQPHAHDGFTTADCAVAGFALCVLLLKANKQLRQLCQNELLQRLHPGFAVNTGYGLHMGWAIEGAIGSDLKIDASYLSPNVNLASRLEAATKQYGVRILLSEQVVSVMSAKCKACLRKVDRVTVKGSARPLTLYTLDIAEDDETVRAGEKLDPTGGSLPEDEATALELFNVQRAHAELAPADASDPALLDAEREALEELEREVRTFRRTAAMYALRRTTTFEFLQIWERALGLYFAGSWLEAHALFGRCKQILPDDGPTTTLMEYLARRDLKAPPAWSGVRELTSK</sequence>
<feature type="transmembrane region" description="Helical" evidence="3">
    <location>
        <begin position="111"/>
        <end position="129"/>
    </location>
</feature>
<dbReference type="PANTHER" id="PTHR43336:SF3">
    <property type="entry name" value="GUANYLATE CYCLASE DOMAIN-CONTAINING PROTEIN"/>
    <property type="match status" value="1"/>
</dbReference>
<keyword evidence="3" id="KW-0472">Membrane</keyword>
<feature type="transmembrane region" description="Helical" evidence="3">
    <location>
        <begin position="75"/>
        <end position="96"/>
    </location>
</feature>
<feature type="region of interest" description="Disordered" evidence="2">
    <location>
        <begin position="777"/>
        <end position="824"/>
    </location>
</feature>
<feature type="compositionally biased region" description="Basic and acidic residues" evidence="2">
    <location>
        <begin position="953"/>
        <end position="962"/>
    </location>
</feature>
<feature type="region of interest" description="Disordered" evidence="2">
    <location>
        <begin position="1"/>
        <end position="27"/>
    </location>
</feature>
<accession>A0A8J5X9X8</accession>
<evidence type="ECO:0000313" key="6">
    <source>
        <dbReference type="Proteomes" id="UP000751190"/>
    </source>
</evidence>
<protein>
    <recommendedName>
        <fullName evidence="4">Guanylate cyclase domain-containing protein</fullName>
    </recommendedName>
</protein>
<reference evidence="5" key="1">
    <citation type="submission" date="2021-05" db="EMBL/GenBank/DDBJ databases">
        <title>The genome of the haptophyte Pavlova lutheri (Diacronema luteri, Pavlovales) - a model for lipid biosynthesis in eukaryotic algae.</title>
        <authorList>
            <person name="Hulatt C.J."/>
            <person name="Posewitz M.C."/>
        </authorList>
    </citation>
    <scope>NUCLEOTIDE SEQUENCE</scope>
    <source>
        <strain evidence="5">NIVA-4/92</strain>
    </source>
</reference>
<feature type="region of interest" description="Disordered" evidence="2">
    <location>
        <begin position="650"/>
        <end position="712"/>
    </location>
</feature>
<keyword evidence="3" id="KW-1133">Transmembrane helix</keyword>
<comment type="caution">
    <text evidence="5">The sequence shown here is derived from an EMBL/GenBank/DDBJ whole genome shotgun (WGS) entry which is preliminary data.</text>
</comment>
<dbReference type="EMBL" id="JAGTXO010000042">
    <property type="protein sequence ID" value="KAG8459255.1"/>
    <property type="molecule type" value="Genomic_DNA"/>
</dbReference>
<organism evidence="5 6">
    <name type="scientific">Diacronema lutheri</name>
    <name type="common">Unicellular marine alga</name>
    <name type="synonym">Monochrysis lutheri</name>
    <dbReference type="NCBI Taxonomy" id="2081491"/>
    <lineage>
        <taxon>Eukaryota</taxon>
        <taxon>Haptista</taxon>
        <taxon>Haptophyta</taxon>
        <taxon>Pavlovophyceae</taxon>
        <taxon>Pavlovales</taxon>
        <taxon>Pavlovaceae</taxon>
        <taxon>Diacronema</taxon>
    </lineage>
</organism>
<feature type="compositionally biased region" description="Basic and acidic residues" evidence="2">
    <location>
        <begin position="675"/>
        <end position="684"/>
    </location>
</feature>
<dbReference type="OrthoDB" id="10250502at2759"/>
<dbReference type="InterPro" id="IPR029787">
    <property type="entry name" value="Nucleotide_cyclase"/>
</dbReference>